<dbReference type="OrthoDB" id="9856912at2"/>
<proteinExistence type="predicted"/>
<organism evidence="2 3">
    <name type="scientific">Pelosinus propionicus DSM 13327</name>
    <dbReference type="NCBI Taxonomy" id="1123291"/>
    <lineage>
        <taxon>Bacteria</taxon>
        <taxon>Bacillati</taxon>
        <taxon>Bacillota</taxon>
        <taxon>Negativicutes</taxon>
        <taxon>Selenomonadales</taxon>
        <taxon>Sporomusaceae</taxon>
        <taxon>Pelosinus</taxon>
    </lineage>
</organism>
<feature type="region of interest" description="Disordered" evidence="1">
    <location>
        <begin position="1"/>
        <end position="23"/>
    </location>
</feature>
<evidence type="ECO:0000313" key="2">
    <source>
        <dbReference type="EMBL" id="SFM11591.1"/>
    </source>
</evidence>
<name>A0A1I4N7V3_9FIRM</name>
<feature type="compositionally biased region" description="Polar residues" evidence="1">
    <location>
        <begin position="1"/>
        <end position="11"/>
    </location>
</feature>
<accession>A0A1I4N7V3</accession>
<dbReference type="STRING" id="1123291.SAMN04490355_104216"/>
<dbReference type="EMBL" id="FOTS01000042">
    <property type="protein sequence ID" value="SFM11591.1"/>
    <property type="molecule type" value="Genomic_DNA"/>
</dbReference>
<reference evidence="3" key="1">
    <citation type="submission" date="2016-10" db="EMBL/GenBank/DDBJ databases">
        <authorList>
            <person name="Varghese N."/>
            <person name="Submissions S."/>
        </authorList>
    </citation>
    <scope>NUCLEOTIDE SEQUENCE [LARGE SCALE GENOMIC DNA]</scope>
    <source>
        <strain evidence="3">DSM 13327</strain>
    </source>
</reference>
<dbReference type="AlphaFoldDB" id="A0A1I4N7V3"/>
<evidence type="ECO:0000313" key="3">
    <source>
        <dbReference type="Proteomes" id="UP000199520"/>
    </source>
</evidence>
<protein>
    <submittedName>
        <fullName evidence="2">Uncharacterized protein</fullName>
    </submittedName>
</protein>
<dbReference type="RefSeq" id="WP_090941140.1">
    <property type="nucleotide sequence ID" value="NZ_FOTS01000042.1"/>
</dbReference>
<dbReference type="Proteomes" id="UP000199520">
    <property type="component" value="Unassembled WGS sequence"/>
</dbReference>
<evidence type="ECO:0000256" key="1">
    <source>
        <dbReference type="SAM" id="MobiDB-lite"/>
    </source>
</evidence>
<gene>
    <name evidence="2" type="ORF">SAMN04490355_104216</name>
</gene>
<sequence>MGKTINFPSTNIAEEEATIETQRSEKFHASTRIISDFICNLSLSVDDNNHLIALLVEQLQEAERTAFLQGFDMGCKTTKAYL</sequence>
<keyword evidence="3" id="KW-1185">Reference proteome</keyword>